<dbReference type="Proteomes" id="UP000257200">
    <property type="component" value="Unplaced"/>
</dbReference>
<dbReference type="Ensembl" id="ENSAPOT00000019090.1">
    <property type="protein sequence ID" value="ENSAPOP00000011498.1"/>
    <property type="gene ID" value="ENSAPOG00000014082.1"/>
</dbReference>
<dbReference type="InterPro" id="IPR002347">
    <property type="entry name" value="SDR_fam"/>
</dbReference>
<dbReference type="PANTHER" id="PTHR24320">
    <property type="entry name" value="RETINOL DEHYDROGENASE"/>
    <property type="match status" value="1"/>
</dbReference>
<dbReference type="Pfam" id="PF00106">
    <property type="entry name" value="adh_short"/>
    <property type="match status" value="1"/>
</dbReference>
<proteinExistence type="inferred from homology"/>
<evidence type="ECO:0000256" key="2">
    <source>
        <dbReference type="ARBA" id="ARBA00023002"/>
    </source>
</evidence>
<dbReference type="GeneTree" id="ENSGT01070000254090"/>
<comment type="similarity">
    <text evidence="1">Belongs to the short-chain dehydrogenases/reductases (SDR) family.</text>
</comment>
<dbReference type="InParanoid" id="A0A3Q1F3T3"/>
<name>A0A3Q1F3T3_9TELE</name>
<reference evidence="3" key="1">
    <citation type="submission" date="2025-08" db="UniProtKB">
        <authorList>
            <consortium name="Ensembl"/>
        </authorList>
    </citation>
    <scope>IDENTIFICATION</scope>
</reference>
<dbReference type="SUPFAM" id="SSF51735">
    <property type="entry name" value="NAD(P)-binding Rossmann-fold domains"/>
    <property type="match status" value="1"/>
</dbReference>
<dbReference type="InterPro" id="IPR036291">
    <property type="entry name" value="NAD(P)-bd_dom_sf"/>
</dbReference>
<evidence type="ECO:0000313" key="4">
    <source>
        <dbReference type="Proteomes" id="UP000257200"/>
    </source>
</evidence>
<accession>A0A3Q1F3T3</accession>
<keyword evidence="4" id="KW-1185">Reference proteome</keyword>
<dbReference type="AlphaFoldDB" id="A0A3Q1F3T3"/>
<dbReference type="STRING" id="80966.ENSAPOP00000011498"/>
<evidence type="ECO:0000256" key="1">
    <source>
        <dbReference type="ARBA" id="ARBA00006484"/>
    </source>
</evidence>
<evidence type="ECO:0000313" key="3">
    <source>
        <dbReference type="Ensembl" id="ENSAPOP00000011498.1"/>
    </source>
</evidence>
<dbReference type="GO" id="GO:0016491">
    <property type="term" value="F:oxidoreductase activity"/>
    <property type="evidence" value="ECO:0007669"/>
    <property type="project" value="UniProtKB-KW"/>
</dbReference>
<reference evidence="3" key="2">
    <citation type="submission" date="2025-09" db="UniProtKB">
        <authorList>
            <consortium name="Ensembl"/>
        </authorList>
    </citation>
    <scope>IDENTIFICATION</scope>
</reference>
<organism evidence="3 4">
    <name type="scientific">Acanthochromis polyacanthus</name>
    <name type="common">spiny chromis</name>
    <dbReference type="NCBI Taxonomy" id="80966"/>
    <lineage>
        <taxon>Eukaryota</taxon>
        <taxon>Metazoa</taxon>
        <taxon>Chordata</taxon>
        <taxon>Craniata</taxon>
        <taxon>Vertebrata</taxon>
        <taxon>Euteleostomi</taxon>
        <taxon>Actinopterygii</taxon>
        <taxon>Neopterygii</taxon>
        <taxon>Teleostei</taxon>
        <taxon>Neoteleostei</taxon>
        <taxon>Acanthomorphata</taxon>
        <taxon>Ovalentaria</taxon>
        <taxon>Pomacentridae</taxon>
        <taxon>Acanthochromis</taxon>
    </lineage>
</organism>
<dbReference type="Gene3D" id="3.40.50.720">
    <property type="entry name" value="NAD(P)-binding Rossmann-like Domain"/>
    <property type="match status" value="1"/>
</dbReference>
<dbReference type="PANTHER" id="PTHR24320:SF264">
    <property type="entry name" value="DEHYDROGENASE_REDUCTASE SDR FAMILY MEMBER ON CHROMOSOME X"/>
    <property type="match status" value="1"/>
</dbReference>
<protein>
    <submittedName>
        <fullName evidence="3">Uncharacterized protein</fullName>
    </submittedName>
</protein>
<sequence length="156" mass="17497">MKPSSCRESTAFWDVAASLLIISKNRRRERLGNVLLWSPLSSCTVLPKQNGRAAIVTGGTRGMGFETAKHLASLGMHVIIGRLLSNQHCKSDTVEDTEFVFVDLTSLKSVRQFAQTFIDRGLPLHVLVNNGRLHQRHGVRVFLELEDIWASKFLKI</sequence>
<keyword evidence="2" id="KW-0560">Oxidoreductase</keyword>